<dbReference type="EMBL" id="JAIXMP010000031">
    <property type="protein sequence ID" value="KAI9250919.1"/>
    <property type="molecule type" value="Genomic_DNA"/>
</dbReference>
<proteinExistence type="predicted"/>
<dbReference type="AlphaFoldDB" id="A0AAD5JRC0"/>
<dbReference type="Proteomes" id="UP001209540">
    <property type="component" value="Unassembled WGS sequence"/>
</dbReference>
<keyword evidence="2" id="KW-1185">Reference proteome</keyword>
<name>A0AAD5JRC0_9FUNG</name>
<reference evidence="1" key="1">
    <citation type="journal article" date="2022" name="IScience">
        <title>Evolution of zygomycete secretomes and the origins of terrestrial fungal ecologies.</title>
        <authorList>
            <person name="Chang Y."/>
            <person name="Wang Y."/>
            <person name="Mondo S."/>
            <person name="Ahrendt S."/>
            <person name="Andreopoulos W."/>
            <person name="Barry K."/>
            <person name="Beard J."/>
            <person name="Benny G.L."/>
            <person name="Blankenship S."/>
            <person name="Bonito G."/>
            <person name="Cuomo C."/>
            <person name="Desiro A."/>
            <person name="Gervers K.A."/>
            <person name="Hundley H."/>
            <person name="Kuo A."/>
            <person name="LaButti K."/>
            <person name="Lang B.F."/>
            <person name="Lipzen A."/>
            <person name="O'Donnell K."/>
            <person name="Pangilinan J."/>
            <person name="Reynolds N."/>
            <person name="Sandor L."/>
            <person name="Smith M.E."/>
            <person name="Tsang A."/>
            <person name="Grigoriev I.V."/>
            <person name="Stajich J.E."/>
            <person name="Spatafora J.W."/>
        </authorList>
    </citation>
    <scope>NUCLEOTIDE SEQUENCE</scope>
    <source>
        <strain evidence="1">RSA 2281</strain>
    </source>
</reference>
<accession>A0AAD5JRC0</accession>
<evidence type="ECO:0000313" key="1">
    <source>
        <dbReference type="EMBL" id="KAI9250919.1"/>
    </source>
</evidence>
<sequence>MNIRSDVIYIAYPLFDLALDNQYKVKKTLYEQFAEPGDDIKKSFNEEDQMFDNGYDGCTNNNNDTDIESGGDVDSMDEENEGVIDVVLREDSISGLYNGTATVIVRRILPTLMKTTELLKQQRYRHLLSNNVRVFHMYCKECKTLDDHQDGCCD</sequence>
<reference evidence="1" key="2">
    <citation type="submission" date="2023-02" db="EMBL/GenBank/DDBJ databases">
        <authorList>
            <consortium name="DOE Joint Genome Institute"/>
            <person name="Mondo S.J."/>
            <person name="Chang Y."/>
            <person name="Wang Y."/>
            <person name="Ahrendt S."/>
            <person name="Andreopoulos W."/>
            <person name="Barry K."/>
            <person name="Beard J."/>
            <person name="Benny G.L."/>
            <person name="Blankenship S."/>
            <person name="Bonito G."/>
            <person name="Cuomo C."/>
            <person name="Desiro A."/>
            <person name="Gervers K.A."/>
            <person name="Hundley H."/>
            <person name="Kuo A."/>
            <person name="LaButti K."/>
            <person name="Lang B.F."/>
            <person name="Lipzen A."/>
            <person name="O'Donnell K."/>
            <person name="Pangilinan J."/>
            <person name="Reynolds N."/>
            <person name="Sandor L."/>
            <person name="Smith M.W."/>
            <person name="Tsang A."/>
            <person name="Grigoriev I.V."/>
            <person name="Stajich J.E."/>
            <person name="Spatafora J.W."/>
        </authorList>
    </citation>
    <scope>NUCLEOTIDE SEQUENCE</scope>
    <source>
        <strain evidence="1">RSA 2281</strain>
    </source>
</reference>
<comment type="caution">
    <text evidence="1">The sequence shown here is derived from an EMBL/GenBank/DDBJ whole genome shotgun (WGS) entry which is preliminary data.</text>
</comment>
<organism evidence="1 2">
    <name type="scientific">Phascolomyces articulosus</name>
    <dbReference type="NCBI Taxonomy" id="60185"/>
    <lineage>
        <taxon>Eukaryota</taxon>
        <taxon>Fungi</taxon>
        <taxon>Fungi incertae sedis</taxon>
        <taxon>Mucoromycota</taxon>
        <taxon>Mucoromycotina</taxon>
        <taxon>Mucoromycetes</taxon>
        <taxon>Mucorales</taxon>
        <taxon>Lichtheimiaceae</taxon>
        <taxon>Phascolomyces</taxon>
    </lineage>
</organism>
<evidence type="ECO:0000313" key="2">
    <source>
        <dbReference type="Proteomes" id="UP001209540"/>
    </source>
</evidence>
<gene>
    <name evidence="1" type="ORF">BDA99DRAFT_522225</name>
</gene>
<protein>
    <submittedName>
        <fullName evidence="1">Uncharacterized protein</fullName>
    </submittedName>
</protein>